<proteinExistence type="predicted"/>
<dbReference type="AlphaFoldDB" id="A0A6L5BKT8"/>
<protein>
    <submittedName>
        <fullName evidence="1">Uncharacterized protein</fullName>
    </submittedName>
</protein>
<name>A0A6L5BKT8_9PSED</name>
<organism evidence="1 2">
    <name type="scientific">Pseudomonas frederiksbergensis</name>
    <dbReference type="NCBI Taxonomy" id="104087"/>
    <lineage>
        <taxon>Bacteria</taxon>
        <taxon>Pseudomonadati</taxon>
        <taxon>Pseudomonadota</taxon>
        <taxon>Gammaproteobacteria</taxon>
        <taxon>Pseudomonadales</taxon>
        <taxon>Pseudomonadaceae</taxon>
        <taxon>Pseudomonas</taxon>
    </lineage>
</organism>
<reference evidence="1 2" key="1">
    <citation type="submission" date="2019-12" db="EMBL/GenBank/DDBJ databases">
        <title>Endophytic bacteria associated with Panax ginseng seedlings.</title>
        <authorList>
            <person name="Park J.M."/>
            <person name="Shin R."/>
            <person name="Jo S.H."/>
        </authorList>
    </citation>
    <scope>NUCLEOTIDE SEQUENCE [LARGE SCALE GENOMIC DNA]</scope>
    <source>
        <strain evidence="1 2">PgKB32</strain>
    </source>
</reference>
<sequence length="348" mass="39506">MFFTTDPKTRLGYIVAIRHGVGELIRLTLQVRLHLVLHHFHGGVVQRHVVEQQRRDNALIGFILRVSQAHHRRLTDVESVMTRVEALAQLRHGIAGRRIEVDGLKVQLRLAPDHLGRGFQTLPHHAGAENIVAIDHHLQRLNERIEAFLVFKGELRLQHVRVALLGGQMVIEDAFLQRRQRINILHVARAARDGRDDAVDGVLSQSGEGQQVRGDVRAVQRNQILGNADFFTATHGSGECRQCRLAEQNAYISAQFGLTHAFDQRHRQQRMAAEFEEVIVPTHAFHLEHISPQACEDFLDFALWRFVLATGISVCVRNRQRAAVELAVGGQRETFQHHEGTWHHVLGQ</sequence>
<evidence type="ECO:0000313" key="2">
    <source>
        <dbReference type="Proteomes" id="UP000475265"/>
    </source>
</evidence>
<accession>A0A6L5BKT8</accession>
<dbReference type="AntiFam" id="ANF00178">
    <property type="entry name" value="Shadow ORF (opposite dhbF)"/>
</dbReference>
<evidence type="ECO:0000313" key="1">
    <source>
        <dbReference type="EMBL" id="KAF2389010.1"/>
    </source>
</evidence>
<gene>
    <name evidence="1" type="ORF">FX983_06540</name>
</gene>
<dbReference type="EMBL" id="JAAAXX010000003">
    <property type="protein sequence ID" value="KAF2389010.1"/>
    <property type="molecule type" value="Genomic_DNA"/>
</dbReference>
<dbReference type="Proteomes" id="UP000475265">
    <property type="component" value="Unassembled WGS sequence"/>
</dbReference>
<comment type="caution">
    <text evidence="1">The sequence shown here is derived from an EMBL/GenBank/DDBJ whole genome shotgun (WGS) entry which is preliminary data.</text>
</comment>